<dbReference type="SUPFAM" id="SSF52058">
    <property type="entry name" value="L domain-like"/>
    <property type="match status" value="1"/>
</dbReference>
<dbReference type="InterPro" id="IPR053139">
    <property type="entry name" value="Surface_bspA-like"/>
</dbReference>
<feature type="compositionally biased region" description="Basic and acidic residues" evidence="1">
    <location>
        <begin position="11"/>
        <end position="26"/>
    </location>
</feature>
<evidence type="ECO:0000313" key="3">
    <source>
        <dbReference type="Proteomes" id="UP001162640"/>
    </source>
</evidence>
<evidence type="ECO:0000256" key="1">
    <source>
        <dbReference type="SAM" id="MobiDB-lite"/>
    </source>
</evidence>
<dbReference type="Pfam" id="PF13306">
    <property type="entry name" value="LRR_5"/>
    <property type="match status" value="1"/>
</dbReference>
<dbReference type="PANTHER" id="PTHR45661">
    <property type="entry name" value="SURFACE ANTIGEN"/>
    <property type="match status" value="1"/>
</dbReference>
<comment type="caution">
    <text evidence="2">The sequence shown here is derived from an EMBL/GenBank/DDBJ whole genome shotgun (WGS) entry which is preliminary data.</text>
</comment>
<protein>
    <submittedName>
        <fullName evidence="2">Uncharacterized protein</fullName>
    </submittedName>
</protein>
<dbReference type="Proteomes" id="UP001162640">
    <property type="component" value="Unassembled WGS sequence"/>
</dbReference>
<dbReference type="EMBL" id="BLQM01000076">
    <property type="protein sequence ID" value="GMH60110.1"/>
    <property type="molecule type" value="Genomic_DNA"/>
</dbReference>
<dbReference type="PANTHER" id="PTHR45661:SF3">
    <property type="entry name" value="IG-LIKE DOMAIN-CONTAINING PROTEIN"/>
    <property type="match status" value="1"/>
</dbReference>
<evidence type="ECO:0000313" key="2">
    <source>
        <dbReference type="EMBL" id="GMH60110.1"/>
    </source>
</evidence>
<reference evidence="3" key="1">
    <citation type="journal article" date="2023" name="Commun. Biol.">
        <title>Genome analysis of Parmales, the sister group of diatoms, reveals the evolutionary specialization of diatoms from phago-mixotrophs to photoautotrophs.</title>
        <authorList>
            <person name="Ban H."/>
            <person name="Sato S."/>
            <person name="Yoshikawa S."/>
            <person name="Yamada K."/>
            <person name="Nakamura Y."/>
            <person name="Ichinomiya M."/>
            <person name="Sato N."/>
            <person name="Blanc-Mathieu R."/>
            <person name="Endo H."/>
            <person name="Kuwata A."/>
            <person name="Ogata H."/>
        </authorList>
    </citation>
    <scope>NUCLEOTIDE SEQUENCE [LARGE SCALE GENOMIC DNA]</scope>
</reference>
<gene>
    <name evidence="2" type="ORF">TL16_g02976</name>
</gene>
<sequence length="243" mass="27345">MMSKSVALEANEGHESREMSEEKGEGGEEDEDEEGTFKAAAAESLTISTVVSTVLATIDQFMFTDDFKRLFVGLVRWDTLMTLRLATQAWKRVVEAFIYEDVRSGKLIVHDGKDLSGMNWEALDERRKRVTRKIPEGIEIIGIGAFDECRSLSTISFPTTLTSIDWNAFADCFSLENVDLLHTNLQELEEWAFYQFSELKSVTIPDSYLTLGAHVFTGCSKPVPSNIDVDVGYNDETIAYLRL</sequence>
<organism evidence="2 3">
    <name type="scientific">Triparma laevis f. inornata</name>
    <dbReference type="NCBI Taxonomy" id="1714386"/>
    <lineage>
        <taxon>Eukaryota</taxon>
        <taxon>Sar</taxon>
        <taxon>Stramenopiles</taxon>
        <taxon>Ochrophyta</taxon>
        <taxon>Bolidophyceae</taxon>
        <taxon>Parmales</taxon>
        <taxon>Triparmaceae</taxon>
        <taxon>Triparma</taxon>
    </lineage>
</organism>
<proteinExistence type="predicted"/>
<dbReference type="Gene3D" id="3.80.10.10">
    <property type="entry name" value="Ribonuclease Inhibitor"/>
    <property type="match status" value="1"/>
</dbReference>
<feature type="region of interest" description="Disordered" evidence="1">
    <location>
        <begin position="1"/>
        <end position="35"/>
    </location>
</feature>
<accession>A0A9W7DZU2</accession>
<dbReference type="InterPro" id="IPR032675">
    <property type="entry name" value="LRR_dom_sf"/>
</dbReference>
<dbReference type="AlphaFoldDB" id="A0A9W7DZU2"/>
<name>A0A9W7DZU2_9STRA</name>
<dbReference type="InterPro" id="IPR026906">
    <property type="entry name" value="LRR_5"/>
</dbReference>